<proteinExistence type="inferred from homology"/>
<feature type="region of interest" description="Disordered" evidence="4">
    <location>
        <begin position="90"/>
        <end position="118"/>
    </location>
</feature>
<comment type="caution">
    <text evidence="6">The sequence shown here is derived from an EMBL/GenBank/DDBJ whole genome shotgun (WGS) entry which is preliminary data.</text>
</comment>
<evidence type="ECO:0000256" key="2">
    <source>
        <dbReference type="ARBA" id="ARBA00022980"/>
    </source>
</evidence>
<dbReference type="GO" id="GO:0003735">
    <property type="term" value="F:structural constituent of ribosome"/>
    <property type="evidence" value="ECO:0007669"/>
    <property type="project" value="InterPro"/>
</dbReference>
<evidence type="ECO:0000313" key="7">
    <source>
        <dbReference type="Proteomes" id="UP000664169"/>
    </source>
</evidence>
<dbReference type="Pfam" id="PF01778">
    <property type="entry name" value="Ribosomal_L28e"/>
    <property type="match status" value="1"/>
</dbReference>
<feature type="domain" description="Ribosomal eL28/Mak16" evidence="5">
    <location>
        <begin position="33"/>
        <end position="148"/>
    </location>
</feature>
<dbReference type="GO" id="GO:0005840">
    <property type="term" value="C:ribosome"/>
    <property type="evidence" value="ECO:0007669"/>
    <property type="project" value="UniProtKB-KW"/>
</dbReference>
<name>A0A8H3IJA5_9LECA</name>
<organism evidence="6 7">
    <name type="scientific">Gomphillus americanus</name>
    <dbReference type="NCBI Taxonomy" id="1940652"/>
    <lineage>
        <taxon>Eukaryota</taxon>
        <taxon>Fungi</taxon>
        <taxon>Dikarya</taxon>
        <taxon>Ascomycota</taxon>
        <taxon>Pezizomycotina</taxon>
        <taxon>Lecanoromycetes</taxon>
        <taxon>OSLEUM clade</taxon>
        <taxon>Ostropomycetidae</taxon>
        <taxon>Ostropales</taxon>
        <taxon>Graphidaceae</taxon>
        <taxon>Gomphilloideae</taxon>
        <taxon>Gomphillus</taxon>
    </lineage>
</organism>
<feature type="compositionally biased region" description="Low complexity" evidence="4">
    <location>
        <begin position="90"/>
        <end position="117"/>
    </location>
</feature>
<dbReference type="OrthoDB" id="338850at2759"/>
<protein>
    <recommendedName>
        <fullName evidence="5">Ribosomal eL28/Mak16 domain-containing protein</fullName>
    </recommendedName>
</protein>
<evidence type="ECO:0000256" key="3">
    <source>
        <dbReference type="ARBA" id="ARBA00023274"/>
    </source>
</evidence>
<dbReference type="InterPro" id="IPR002672">
    <property type="entry name" value="Ribosomal_eL28"/>
</dbReference>
<sequence length="177" mass="19219">MTEITNVSADLLWELTREYILVAIQLQQMLMKWTIPGHQNAFLVKRRTGGGVQFSRDPLNLTNKHSRKYAGFVNDKAYGLTPGKDGSILALKKSKSANKPSKSTSSTSHGSGKSNRSFYKSVAGATAKQGYRADLRGEAVARASALKKANRPVKDSPTPKLRGKKALAKAAASKEDK</sequence>
<keyword evidence="2" id="KW-0689">Ribosomal protein</keyword>
<dbReference type="EMBL" id="CAJPDQ010000019">
    <property type="protein sequence ID" value="CAF9922975.1"/>
    <property type="molecule type" value="Genomic_DNA"/>
</dbReference>
<dbReference type="PANTHER" id="PTHR10544">
    <property type="entry name" value="60S RIBOSOMAL PROTEIN L28"/>
    <property type="match status" value="1"/>
</dbReference>
<evidence type="ECO:0000259" key="5">
    <source>
        <dbReference type="Pfam" id="PF01778"/>
    </source>
</evidence>
<dbReference type="AlphaFoldDB" id="A0A8H3IJA5"/>
<keyword evidence="7" id="KW-1185">Reference proteome</keyword>
<evidence type="ECO:0000313" key="6">
    <source>
        <dbReference type="EMBL" id="CAF9922975.1"/>
    </source>
</evidence>
<feature type="region of interest" description="Disordered" evidence="4">
    <location>
        <begin position="143"/>
        <end position="177"/>
    </location>
</feature>
<dbReference type="Gene3D" id="3.30.390.110">
    <property type="match status" value="1"/>
</dbReference>
<keyword evidence="3" id="KW-0687">Ribonucleoprotein</keyword>
<dbReference type="InterPro" id="IPR029004">
    <property type="entry name" value="Ribosomal_eL28/Mak16"/>
</dbReference>
<evidence type="ECO:0000256" key="1">
    <source>
        <dbReference type="ARBA" id="ARBA00007926"/>
    </source>
</evidence>
<dbReference type="GO" id="GO:0006412">
    <property type="term" value="P:translation"/>
    <property type="evidence" value="ECO:0007669"/>
    <property type="project" value="InterPro"/>
</dbReference>
<evidence type="ECO:0000256" key="4">
    <source>
        <dbReference type="SAM" id="MobiDB-lite"/>
    </source>
</evidence>
<dbReference type="Proteomes" id="UP000664169">
    <property type="component" value="Unassembled WGS sequence"/>
</dbReference>
<comment type="similarity">
    <text evidence="1">Belongs to the eukaryotic ribosomal protein eL28 family.</text>
</comment>
<accession>A0A8H3IJA5</accession>
<dbReference type="GO" id="GO:1990904">
    <property type="term" value="C:ribonucleoprotein complex"/>
    <property type="evidence" value="ECO:0007669"/>
    <property type="project" value="UniProtKB-KW"/>
</dbReference>
<reference evidence="6" key="1">
    <citation type="submission" date="2021-03" db="EMBL/GenBank/DDBJ databases">
        <authorList>
            <person name="Tagirdzhanova G."/>
        </authorList>
    </citation>
    <scope>NUCLEOTIDE SEQUENCE</scope>
</reference>
<gene>
    <name evidence="6" type="ORF">GOMPHAMPRED_002701</name>
</gene>